<organism evidence="2 3">
    <name type="scientific">Rhizobium quercicola</name>
    <dbReference type="NCBI Taxonomy" id="2901226"/>
    <lineage>
        <taxon>Bacteria</taxon>
        <taxon>Pseudomonadati</taxon>
        <taxon>Pseudomonadota</taxon>
        <taxon>Alphaproteobacteria</taxon>
        <taxon>Hyphomicrobiales</taxon>
        <taxon>Rhizobiaceae</taxon>
        <taxon>Rhizobium/Agrobacterium group</taxon>
        <taxon>Rhizobium</taxon>
    </lineage>
</organism>
<dbReference type="Proteomes" id="UP001139089">
    <property type="component" value="Unassembled WGS sequence"/>
</dbReference>
<feature type="domain" description="Dienelactone hydrolase" evidence="1">
    <location>
        <begin position="86"/>
        <end position="183"/>
    </location>
</feature>
<dbReference type="RefSeq" id="WP_231812907.1">
    <property type="nucleotide sequence ID" value="NZ_JAJOZR010000003.1"/>
</dbReference>
<evidence type="ECO:0000313" key="3">
    <source>
        <dbReference type="Proteomes" id="UP001139089"/>
    </source>
</evidence>
<protein>
    <submittedName>
        <fullName evidence="2">Alpha/beta hydrolase</fullName>
    </submittedName>
</protein>
<accession>A0A9X1T0F7</accession>
<proteinExistence type="predicted"/>
<comment type="caution">
    <text evidence="2">The sequence shown here is derived from an EMBL/GenBank/DDBJ whole genome shotgun (WGS) entry which is preliminary data.</text>
</comment>
<dbReference type="Gene3D" id="3.40.50.1820">
    <property type="entry name" value="alpha/beta hydrolase"/>
    <property type="match status" value="1"/>
</dbReference>
<gene>
    <name evidence="2" type="ORF">LRX75_06635</name>
</gene>
<evidence type="ECO:0000313" key="2">
    <source>
        <dbReference type="EMBL" id="MCD7108715.1"/>
    </source>
</evidence>
<dbReference type="InterPro" id="IPR002925">
    <property type="entry name" value="Dienelactn_hydro"/>
</dbReference>
<keyword evidence="3" id="KW-1185">Reference proteome</keyword>
<dbReference type="Pfam" id="PF01738">
    <property type="entry name" value="DLH"/>
    <property type="match status" value="1"/>
</dbReference>
<dbReference type="AlphaFoldDB" id="A0A9X1T0F7"/>
<dbReference type="GO" id="GO:0016787">
    <property type="term" value="F:hydrolase activity"/>
    <property type="evidence" value="ECO:0007669"/>
    <property type="project" value="UniProtKB-KW"/>
</dbReference>
<dbReference type="InterPro" id="IPR029058">
    <property type="entry name" value="AB_hydrolase_fold"/>
</dbReference>
<name>A0A9X1T0F7_9HYPH</name>
<evidence type="ECO:0000259" key="1">
    <source>
        <dbReference type="Pfam" id="PF01738"/>
    </source>
</evidence>
<sequence length="200" mass="21669">MTDMDYKHLIKKGAPGAPLLVTLHGTGGDENQFFTFASQLRPDATILSPRGDVSEHGAARFFRRTGEGVYDMADLARGTRKLADFVRKTAQTVGASEIFGLGFSNGANILANVLVEVPDLFDRAALLHPLIPFQPKPSPALAGRRVLVTAGERDPICPTPLTIALADYFTGQGAKTQLVWHNGGHDIRENEIEAMRTLFA</sequence>
<dbReference type="EMBL" id="JAJOZR010000003">
    <property type="protein sequence ID" value="MCD7108715.1"/>
    <property type="molecule type" value="Genomic_DNA"/>
</dbReference>
<keyword evidence="2" id="KW-0378">Hydrolase</keyword>
<reference evidence="2" key="1">
    <citation type="submission" date="2021-12" db="EMBL/GenBank/DDBJ databases">
        <authorList>
            <person name="Li Y."/>
        </authorList>
    </citation>
    <scope>NUCLEOTIDE SEQUENCE</scope>
    <source>
        <strain evidence="2">DKSPLA3</strain>
    </source>
</reference>
<dbReference type="SUPFAM" id="SSF53474">
    <property type="entry name" value="alpha/beta-Hydrolases"/>
    <property type="match status" value="1"/>
</dbReference>